<protein>
    <submittedName>
        <fullName evidence="1">Uncharacterized protein</fullName>
    </submittedName>
</protein>
<evidence type="ECO:0000313" key="1">
    <source>
        <dbReference type="EMBL" id="KAJ8105456.1"/>
    </source>
</evidence>
<accession>A0ACC2HQY1</accession>
<dbReference type="EMBL" id="JAPESX010003211">
    <property type="protein sequence ID" value="KAJ8105456.1"/>
    <property type="molecule type" value="Genomic_DNA"/>
</dbReference>
<reference evidence="1" key="1">
    <citation type="submission" date="2022-11" db="EMBL/GenBank/DDBJ databases">
        <title>Genome Sequence of Nemania bipapillata.</title>
        <authorList>
            <person name="Buettner E."/>
        </authorList>
    </citation>
    <scope>NUCLEOTIDE SEQUENCE</scope>
    <source>
        <strain evidence="1">CP14</strain>
    </source>
</reference>
<sequence>MTVTPAESPVSHVPPNSLNRQRADAGRQGFFGFKKAQTMPKQGAAATVSTPTAAEPPNILFGSELAERAEYERRQIPSVVTRCIEEVELRDPDMDITAVTSVLKQYFRKLPTPLLTYDIYDRVLETNSLTSDSEKCDHLQNVFNQLPRQHKDCLEFLMFHLSRVASRESENLMTPRNLAVVFAPTIMRDTSIEREMTDTHTKTLAVQFIIENSHSIFS</sequence>
<evidence type="ECO:0000313" key="2">
    <source>
        <dbReference type="Proteomes" id="UP001153334"/>
    </source>
</evidence>
<gene>
    <name evidence="1" type="ORF">ONZ43_g7421</name>
</gene>
<dbReference type="Proteomes" id="UP001153334">
    <property type="component" value="Unassembled WGS sequence"/>
</dbReference>
<comment type="caution">
    <text evidence="1">The sequence shown here is derived from an EMBL/GenBank/DDBJ whole genome shotgun (WGS) entry which is preliminary data.</text>
</comment>
<keyword evidence="2" id="KW-1185">Reference proteome</keyword>
<name>A0ACC2HQY1_9PEZI</name>
<organism evidence="1 2">
    <name type="scientific">Nemania bipapillata</name>
    <dbReference type="NCBI Taxonomy" id="110536"/>
    <lineage>
        <taxon>Eukaryota</taxon>
        <taxon>Fungi</taxon>
        <taxon>Dikarya</taxon>
        <taxon>Ascomycota</taxon>
        <taxon>Pezizomycotina</taxon>
        <taxon>Sordariomycetes</taxon>
        <taxon>Xylariomycetidae</taxon>
        <taxon>Xylariales</taxon>
        <taxon>Xylariaceae</taxon>
        <taxon>Nemania</taxon>
    </lineage>
</organism>
<proteinExistence type="predicted"/>